<gene>
    <name evidence="1" type="ordered locus">Plabr_2453</name>
</gene>
<dbReference type="EMBL" id="CP002546">
    <property type="protein sequence ID" value="ADY60054.1"/>
    <property type="molecule type" value="Genomic_DNA"/>
</dbReference>
<dbReference type="STRING" id="756272.Plabr_2453"/>
<reference evidence="2" key="1">
    <citation type="submission" date="2011-02" db="EMBL/GenBank/DDBJ databases">
        <title>The complete genome of Planctomyces brasiliensis DSM 5305.</title>
        <authorList>
            <person name="Lucas S."/>
            <person name="Copeland A."/>
            <person name="Lapidus A."/>
            <person name="Bruce D."/>
            <person name="Goodwin L."/>
            <person name="Pitluck S."/>
            <person name="Kyrpides N."/>
            <person name="Mavromatis K."/>
            <person name="Pagani I."/>
            <person name="Ivanova N."/>
            <person name="Ovchinnikova G."/>
            <person name="Lu M."/>
            <person name="Detter J.C."/>
            <person name="Han C."/>
            <person name="Land M."/>
            <person name="Hauser L."/>
            <person name="Markowitz V."/>
            <person name="Cheng J.-F."/>
            <person name="Hugenholtz P."/>
            <person name="Woyke T."/>
            <person name="Wu D."/>
            <person name="Tindall B."/>
            <person name="Pomrenke H.G."/>
            <person name="Brambilla E."/>
            <person name="Klenk H.-P."/>
            <person name="Eisen J.A."/>
        </authorList>
    </citation>
    <scope>NUCLEOTIDE SEQUENCE [LARGE SCALE GENOMIC DNA]</scope>
    <source>
        <strain evidence="2">ATCC 49424 / DSM 5305 / JCM 21570 / IAM 15109 / NBRC 103401 / IFAM 1448</strain>
    </source>
</reference>
<evidence type="ECO:0008006" key="3">
    <source>
        <dbReference type="Google" id="ProtNLM"/>
    </source>
</evidence>
<dbReference type="RefSeq" id="WP_013628778.1">
    <property type="nucleotide sequence ID" value="NC_015174.1"/>
</dbReference>
<evidence type="ECO:0000313" key="1">
    <source>
        <dbReference type="EMBL" id="ADY60054.1"/>
    </source>
</evidence>
<dbReference type="AlphaFoldDB" id="F0SNX8"/>
<dbReference type="Proteomes" id="UP000006860">
    <property type="component" value="Chromosome"/>
</dbReference>
<protein>
    <recommendedName>
        <fullName evidence="3">FlgN family protein</fullName>
    </recommendedName>
</protein>
<keyword evidence="2" id="KW-1185">Reference proteome</keyword>
<evidence type="ECO:0000313" key="2">
    <source>
        <dbReference type="Proteomes" id="UP000006860"/>
    </source>
</evidence>
<dbReference type="HOGENOM" id="CLU_1711907_0_0_0"/>
<dbReference type="OrthoDB" id="271411at2"/>
<sequence>METTMQNAELPLGELCKRLQQKFEYARLVDGFSAQQQTFVDGGDYDGLVRLLGQKQAAVEQLQAASLATPPLLDQWKRNRDQLPQVLRDQCERWLAATEKFLADTKQRDEQCTQEMQLRRDETQSQLAAISAAINTQDAYADPVESRHFDMNR</sequence>
<proteinExistence type="predicted"/>
<accession>F0SNX8</accession>
<name>F0SNX8_RUBBR</name>
<organism evidence="1 2">
    <name type="scientific">Rubinisphaera brasiliensis (strain ATCC 49424 / DSM 5305 / JCM 21570 / IAM 15109 / NBRC 103401 / IFAM 1448)</name>
    <name type="common">Planctomyces brasiliensis</name>
    <dbReference type="NCBI Taxonomy" id="756272"/>
    <lineage>
        <taxon>Bacteria</taxon>
        <taxon>Pseudomonadati</taxon>
        <taxon>Planctomycetota</taxon>
        <taxon>Planctomycetia</taxon>
        <taxon>Planctomycetales</taxon>
        <taxon>Planctomycetaceae</taxon>
        <taxon>Rubinisphaera</taxon>
    </lineage>
</organism>
<dbReference type="KEGG" id="pbs:Plabr_2453"/>